<evidence type="ECO:0000313" key="2">
    <source>
        <dbReference type="EMBL" id="GFH09683.1"/>
    </source>
</evidence>
<gene>
    <name evidence="2" type="ORF">HaLaN_04869</name>
</gene>
<dbReference type="Proteomes" id="UP000485058">
    <property type="component" value="Unassembled WGS sequence"/>
</dbReference>
<feature type="non-terminal residue" evidence="2">
    <location>
        <position position="1"/>
    </location>
</feature>
<accession>A0A699YHW9</accession>
<protein>
    <submittedName>
        <fullName evidence="2">Uncharacterized protein</fullName>
    </submittedName>
</protein>
<feature type="compositionally biased region" description="Basic and acidic residues" evidence="1">
    <location>
        <begin position="227"/>
        <end position="236"/>
    </location>
</feature>
<feature type="region of interest" description="Disordered" evidence="1">
    <location>
        <begin position="51"/>
        <end position="78"/>
    </location>
</feature>
<feature type="compositionally biased region" description="Polar residues" evidence="1">
    <location>
        <begin position="200"/>
        <end position="210"/>
    </location>
</feature>
<keyword evidence="3" id="KW-1185">Reference proteome</keyword>
<dbReference type="AlphaFoldDB" id="A0A699YHW9"/>
<feature type="region of interest" description="Disordered" evidence="1">
    <location>
        <begin position="103"/>
        <end position="131"/>
    </location>
</feature>
<feature type="non-terminal residue" evidence="2">
    <location>
        <position position="261"/>
    </location>
</feature>
<sequence length="261" mass="27267">MLQLVATDPAAAAPRKALLQLCASCGIPKHGVSSQAFTSMTAAEQAFSLYQHHTRGSEPSAAQAGQGSRDDPAAGPAAALSRFPQHQPAVEHAAAQQLIPITSPIPDTASIPALDHGPASTSNLHLPEGGPSASLCTPADHCNPMPPPTIFNTMAASPPQADEVGQTEARMEVLPEQGQVERKVTQKQPDTMLHTDTYCQQPASSEQPISPQGALPMSQPLHVQRATPEESFRHLQDGLPDSLPPRPLTGCHTGPSPPSSA</sequence>
<evidence type="ECO:0000256" key="1">
    <source>
        <dbReference type="SAM" id="MobiDB-lite"/>
    </source>
</evidence>
<dbReference type="EMBL" id="BLLF01000253">
    <property type="protein sequence ID" value="GFH09683.1"/>
    <property type="molecule type" value="Genomic_DNA"/>
</dbReference>
<feature type="region of interest" description="Disordered" evidence="1">
    <location>
        <begin position="200"/>
        <end position="261"/>
    </location>
</feature>
<proteinExistence type="predicted"/>
<evidence type="ECO:0000313" key="3">
    <source>
        <dbReference type="Proteomes" id="UP000485058"/>
    </source>
</evidence>
<reference evidence="2 3" key="1">
    <citation type="submission" date="2020-02" db="EMBL/GenBank/DDBJ databases">
        <title>Draft genome sequence of Haematococcus lacustris strain NIES-144.</title>
        <authorList>
            <person name="Morimoto D."/>
            <person name="Nakagawa S."/>
            <person name="Yoshida T."/>
            <person name="Sawayama S."/>
        </authorList>
    </citation>
    <scope>NUCLEOTIDE SEQUENCE [LARGE SCALE GENOMIC DNA]</scope>
    <source>
        <strain evidence="2 3">NIES-144</strain>
    </source>
</reference>
<comment type="caution">
    <text evidence="2">The sequence shown here is derived from an EMBL/GenBank/DDBJ whole genome shotgun (WGS) entry which is preliminary data.</text>
</comment>
<organism evidence="2 3">
    <name type="scientific">Haematococcus lacustris</name>
    <name type="common">Green alga</name>
    <name type="synonym">Haematococcus pluvialis</name>
    <dbReference type="NCBI Taxonomy" id="44745"/>
    <lineage>
        <taxon>Eukaryota</taxon>
        <taxon>Viridiplantae</taxon>
        <taxon>Chlorophyta</taxon>
        <taxon>core chlorophytes</taxon>
        <taxon>Chlorophyceae</taxon>
        <taxon>CS clade</taxon>
        <taxon>Chlamydomonadales</taxon>
        <taxon>Haematococcaceae</taxon>
        <taxon>Haematococcus</taxon>
    </lineage>
</organism>
<name>A0A699YHW9_HAELA</name>